<protein>
    <submittedName>
        <fullName evidence="1">Uncharacterized protein</fullName>
    </submittedName>
</protein>
<evidence type="ECO:0000313" key="2">
    <source>
        <dbReference type="Proteomes" id="UP000070121"/>
    </source>
</evidence>
<proteinExistence type="predicted"/>
<comment type="caution">
    <text evidence="1">The sequence shown here is derived from an EMBL/GenBank/DDBJ whole genome shotgun (WGS) entry which is preliminary data.</text>
</comment>
<dbReference type="Proteomes" id="UP000070121">
    <property type="component" value="Unassembled WGS sequence"/>
</dbReference>
<dbReference type="EMBL" id="JFFI01001022">
    <property type="protein sequence ID" value="KXH64018.1"/>
    <property type="molecule type" value="Genomic_DNA"/>
</dbReference>
<accession>A0A135UUD9</accession>
<reference evidence="1 2" key="1">
    <citation type="submission" date="2014-02" db="EMBL/GenBank/DDBJ databases">
        <title>The genome sequence of Colletotrichum salicis CBS 607.94.</title>
        <authorList>
            <person name="Baroncelli R."/>
            <person name="Thon M.R."/>
        </authorList>
    </citation>
    <scope>NUCLEOTIDE SEQUENCE [LARGE SCALE GENOMIC DNA]</scope>
    <source>
        <strain evidence="1 2">CBS 607.94</strain>
    </source>
</reference>
<evidence type="ECO:0000313" key="1">
    <source>
        <dbReference type="EMBL" id="KXH64018.1"/>
    </source>
</evidence>
<dbReference type="AlphaFoldDB" id="A0A135UUD9"/>
<sequence>MPCQSVCDSALLSLVETKSGKLVHPLDTLAWVYHGYGPVTSVGNARSDTDGLPLGFATETWVSVPVKLGFSKRSIAGRENMAWRCIMYQITSSLEAWGASQREAEQWARRRLGELSVLPVTSLMKEVQMGVLACFPSYDS</sequence>
<gene>
    <name evidence="1" type="ORF">CSAL01_04135</name>
</gene>
<name>A0A135UUD9_9PEZI</name>
<keyword evidence="2" id="KW-1185">Reference proteome</keyword>
<organism evidence="1 2">
    <name type="scientific">Colletotrichum salicis</name>
    <dbReference type="NCBI Taxonomy" id="1209931"/>
    <lineage>
        <taxon>Eukaryota</taxon>
        <taxon>Fungi</taxon>
        <taxon>Dikarya</taxon>
        <taxon>Ascomycota</taxon>
        <taxon>Pezizomycotina</taxon>
        <taxon>Sordariomycetes</taxon>
        <taxon>Hypocreomycetidae</taxon>
        <taxon>Glomerellales</taxon>
        <taxon>Glomerellaceae</taxon>
        <taxon>Colletotrichum</taxon>
        <taxon>Colletotrichum acutatum species complex</taxon>
    </lineage>
</organism>